<keyword evidence="2" id="KW-0378">Hydrolase</keyword>
<dbReference type="Gene3D" id="3.90.1310.10">
    <property type="entry name" value="Penicillin-binding protein 2a (Domain 2)"/>
    <property type="match status" value="1"/>
</dbReference>
<dbReference type="Pfam" id="PF00905">
    <property type="entry name" value="Transpeptidase"/>
    <property type="match status" value="1"/>
</dbReference>
<dbReference type="PANTHER" id="PTHR30627">
    <property type="entry name" value="PEPTIDOGLYCAN D,D-TRANSPEPTIDASE"/>
    <property type="match status" value="1"/>
</dbReference>
<proteinExistence type="predicted"/>
<keyword evidence="4" id="KW-0812">Transmembrane</keyword>
<dbReference type="InterPro" id="IPR001460">
    <property type="entry name" value="PCN-bd_Tpept"/>
</dbReference>
<reference evidence="7" key="1">
    <citation type="submission" date="2020-03" db="EMBL/GenBank/DDBJ databases">
        <title>Genome of Pelagibius litoralis DSM 21314T.</title>
        <authorList>
            <person name="Wang G."/>
        </authorList>
    </citation>
    <scope>NUCLEOTIDE SEQUENCE</scope>
    <source>
        <strain evidence="7">DSM 21314</strain>
    </source>
</reference>
<keyword evidence="2" id="KW-0645">Protease</keyword>
<protein>
    <submittedName>
        <fullName evidence="7">Penicillin-binding protein 2</fullName>
    </submittedName>
</protein>
<dbReference type="Gene3D" id="3.30.450.330">
    <property type="match status" value="1"/>
</dbReference>
<dbReference type="InterPro" id="IPR036138">
    <property type="entry name" value="PBP_dimer_sf"/>
</dbReference>
<gene>
    <name evidence="7" type="ORF">HBA54_08450</name>
</gene>
<comment type="caution">
    <text evidence="7">The sequence shown here is derived from an EMBL/GenBank/DDBJ whole genome shotgun (WGS) entry which is preliminary data.</text>
</comment>
<evidence type="ECO:0000259" key="5">
    <source>
        <dbReference type="Pfam" id="PF00905"/>
    </source>
</evidence>
<dbReference type="GO" id="GO:0005886">
    <property type="term" value="C:plasma membrane"/>
    <property type="evidence" value="ECO:0007669"/>
    <property type="project" value="TreeGrafter"/>
</dbReference>
<dbReference type="AlphaFoldDB" id="A0A967C4P6"/>
<comment type="subcellular location">
    <subcellularLocation>
        <location evidence="1">Membrane</location>
    </subcellularLocation>
</comment>
<keyword evidence="3 4" id="KW-0472">Membrane</keyword>
<evidence type="ECO:0000256" key="1">
    <source>
        <dbReference type="ARBA" id="ARBA00004370"/>
    </source>
</evidence>
<feature type="domain" description="Penicillin-binding protein dimerisation" evidence="6">
    <location>
        <begin position="96"/>
        <end position="222"/>
    </location>
</feature>
<dbReference type="InterPro" id="IPR012338">
    <property type="entry name" value="Beta-lactam/transpept-like"/>
</dbReference>
<evidence type="ECO:0000256" key="3">
    <source>
        <dbReference type="ARBA" id="ARBA00023136"/>
    </source>
</evidence>
<dbReference type="InterPro" id="IPR005311">
    <property type="entry name" value="PBP_dimer"/>
</dbReference>
<name>A0A967C4P6_9PROT</name>
<accession>A0A967C4P6</accession>
<dbReference type="PANTHER" id="PTHR30627:SF1">
    <property type="entry name" value="PEPTIDOGLYCAN D,D-TRANSPEPTIDASE FTSI"/>
    <property type="match status" value="1"/>
</dbReference>
<dbReference type="GO" id="GO:0008658">
    <property type="term" value="F:penicillin binding"/>
    <property type="evidence" value="ECO:0007669"/>
    <property type="project" value="InterPro"/>
</dbReference>
<dbReference type="EMBL" id="JAAQPH010000005">
    <property type="protein sequence ID" value="NIA68619.1"/>
    <property type="molecule type" value="Genomic_DNA"/>
</dbReference>
<dbReference type="Proteomes" id="UP000761264">
    <property type="component" value="Unassembled WGS sequence"/>
</dbReference>
<evidence type="ECO:0000313" key="8">
    <source>
        <dbReference type="Proteomes" id="UP000761264"/>
    </source>
</evidence>
<evidence type="ECO:0000256" key="2">
    <source>
        <dbReference type="ARBA" id="ARBA00022645"/>
    </source>
</evidence>
<keyword evidence="4" id="KW-1133">Transmembrane helix</keyword>
<feature type="domain" description="Penicillin-binding protein transpeptidase" evidence="5">
    <location>
        <begin position="255"/>
        <end position="555"/>
    </location>
</feature>
<dbReference type="SUPFAM" id="SSF56601">
    <property type="entry name" value="beta-lactamase/transpeptidase-like"/>
    <property type="match status" value="1"/>
</dbReference>
<dbReference type="Pfam" id="PF03717">
    <property type="entry name" value="PBP_dimer"/>
    <property type="match status" value="1"/>
</dbReference>
<dbReference type="GO" id="GO:0071555">
    <property type="term" value="P:cell wall organization"/>
    <property type="evidence" value="ECO:0007669"/>
    <property type="project" value="TreeGrafter"/>
</dbReference>
<evidence type="ECO:0000313" key="7">
    <source>
        <dbReference type="EMBL" id="NIA68619.1"/>
    </source>
</evidence>
<dbReference type="GO" id="GO:0004180">
    <property type="term" value="F:carboxypeptidase activity"/>
    <property type="evidence" value="ECO:0007669"/>
    <property type="project" value="UniProtKB-KW"/>
</dbReference>
<keyword evidence="8" id="KW-1185">Reference proteome</keyword>
<evidence type="ECO:0000259" key="6">
    <source>
        <dbReference type="Pfam" id="PF03717"/>
    </source>
</evidence>
<organism evidence="7 8">
    <name type="scientific">Pelagibius litoralis</name>
    <dbReference type="NCBI Taxonomy" id="374515"/>
    <lineage>
        <taxon>Bacteria</taxon>
        <taxon>Pseudomonadati</taxon>
        <taxon>Pseudomonadota</taxon>
        <taxon>Alphaproteobacteria</taxon>
        <taxon>Rhodospirillales</taxon>
        <taxon>Rhodovibrionaceae</taxon>
        <taxon>Pelagibius</taxon>
    </lineage>
</organism>
<dbReference type="SUPFAM" id="SSF56519">
    <property type="entry name" value="Penicillin binding protein dimerisation domain"/>
    <property type="match status" value="1"/>
</dbReference>
<dbReference type="InterPro" id="IPR050515">
    <property type="entry name" value="Beta-lactam/transpept"/>
</dbReference>
<evidence type="ECO:0000256" key="4">
    <source>
        <dbReference type="SAM" id="Phobius"/>
    </source>
</evidence>
<keyword evidence="2" id="KW-0121">Carboxypeptidase</keyword>
<sequence length="593" mass="64098">MIRRYFVRSQTKPLPPATAAELPSFDLQGGRPVELRLDGTAKQALETGRTRLLVAAVSFALAFSLIGWRLIDLGLMTDRHEPSIARDLSSGGLETGRADIVDRNGIVLATTLPTASLYANPRHVRDPEAAAAQLATVLPQASAAQLGAKLASERSFVWLQRNLTPRQHDAVNRLGIPGLYFQRERRRFYPHGALTPHVVGFTGVDNQGLAGIEQSFDDVLRASVKPLPLSLDIRIQHILSEELARSIDTFSAIGGAGVVMDVTTGEIVAMASLPSYDPAKPAAAAAEARFNRASLGAYEMGSIFKIFTTAMALNEGVVTLRDGYDTRQPIRISRFTIRDFKPKNRWLSIPEIFMYSSNIGTVHMAMDAGTPAQQTFLKRLGLLQPANIELPEVGQPIVPSPWREINTMTISYGYGLAVSPLQVAGAVASLVNGGTAVRPTLLKRDPAKVAKGPRIISEETSETIRRLMRLVVAKGSGRKANAEGYLVGGKTGTADKLAGRRYARNARISSFVAGFPMDKPRYVVFVTIDEPKPTKETHGYATGGWVAAPAVNNIVTRVAPLVGIAPRDNGNAMIEQLLVEINKSAEGRQLASN</sequence>
<feature type="transmembrane region" description="Helical" evidence="4">
    <location>
        <begin position="52"/>
        <end position="71"/>
    </location>
</feature>
<dbReference type="Gene3D" id="3.40.710.10">
    <property type="entry name" value="DD-peptidase/beta-lactamase superfamily"/>
    <property type="match status" value="1"/>
</dbReference>
<dbReference type="RefSeq" id="WP_167223393.1">
    <property type="nucleotide sequence ID" value="NZ_JAAQPH010000005.1"/>
</dbReference>